<dbReference type="HOGENOM" id="CLU_2832848_0_0_1"/>
<evidence type="ECO:0000313" key="2">
    <source>
        <dbReference type="Proteomes" id="UP000054279"/>
    </source>
</evidence>
<sequence length="66" mass="7592">MVLYPYHKGFTDTIPISVYDIERCQWNERHADAGLVTLVKSPTFMTVSYCNMAVYKQLIAFLGLKC</sequence>
<organism evidence="1 2">
    <name type="scientific">Sphaerobolus stellatus (strain SS14)</name>
    <dbReference type="NCBI Taxonomy" id="990650"/>
    <lineage>
        <taxon>Eukaryota</taxon>
        <taxon>Fungi</taxon>
        <taxon>Dikarya</taxon>
        <taxon>Basidiomycota</taxon>
        <taxon>Agaricomycotina</taxon>
        <taxon>Agaricomycetes</taxon>
        <taxon>Phallomycetidae</taxon>
        <taxon>Geastrales</taxon>
        <taxon>Sphaerobolaceae</taxon>
        <taxon>Sphaerobolus</taxon>
    </lineage>
</organism>
<reference evidence="1 2" key="1">
    <citation type="submission" date="2014-06" db="EMBL/GenBank/DDBJ databases">
        <title>Evolutionary Origins and Diversification of the Mycorrhizal Mutualists.</title>
        <authorList>
            <consortium name="DOE Joint Genome Institute"/>
            <consortium name="Mycorrhizal Genomics Consortium"/>
            <person name="Kohler A."/>
            <person name="Kuo A."/>
            <person name="Nagy L.G."/>
            <person name="Floudas D."/>
            <person name="Copeland A."/>
            <person name="Barry K.W."/>
            <person name="Cichocki N."/>
            <person name="Veneault-Fourrey C."/>
            <person name="LaButti K."/>
            <person name="Lindquist E.A."/>
            <person name="Lipzen A."/>
            <person name="Lundell T."/>
            <person name="Morin E."/>
            <person name="Murat C."/>
            <person name="Riley R."/>
            <person name="Ohm R."/>
            <person name="Sun H."/>
            <person name="Tunlid A."/>
            <person name="Henrissat B."/>
            <person name="Grigoriev I.V."/>
            <person name="Hibbett D.S."/>
            <person name="Martin F."/>
        </authorList>
    </citation>
    <scope>NUCLEOTIDE SEQUENCE [LARGE SCALE GENOMIC DNA]</scope>
    <source>
        <strain evidence="1 2">SS14</strain>
    </source>
</reference>
<keyword evidence="2" id="KW-1185">Reference proteome</keyword>
<evidence type="ECO:0000313" key="1">
    <source>
        <dbReference type="EMBL" id="KIJ43180.1"/>
    </source>
</evidence>
<accession>A0A0C9VWJ7</accession>
<gene>
    <name evidence="1" type="ORF">M422DRAFT_253704</name>
</gene>
<protein>
    <submittedName>
        <fullName evidence="1">Unplaced genomic scaffold SPHSTscaffold_50, whole genome shotgun sequence</fullName>
    </submittedName>
</protein>
<dbReference type="Proteomes" id="UP000054279">
    <property type="component" value="Unassembled WGS sequence"/>
</dbReference>
<name>A0A0C9VWJ7_SPHS4</name>
<dbReference type="EMBL" id="KN837125">
    <property type="protein sequence ID" value="KIJ43180.1"/>
    <property type="molecule type" value="Genomic_DNA"/>
</dbReference>
<proteinExistence type="predicted"/>
<dbReference type="AlphaFoldDB" id="A0A0C9VWJ7"/>